<dbReference type="Gene3D" id="3.40.50.2300">
    <property type="match status" value="2"/>
</dbReference>
<feature type="domain" description="PARP catalytic" evidence="12">
    <location>
        <begin position="1552"/>
        <end position="1659"/>
    </location>
</feature>
<dbReference type="SUPFAM" id="SSF50044">
    <property type="entry name" value="SH3-domain"/>
    <property type="match status" value="1"/>
</dbReference>
<name>A0AAD7XJ52_9STRA</name>
<evidence type="ECO:0000256" key="5">
    <source>
        <dbReference type="ARBA" id="ARBA00022692"/>
    </source>
</evidence>
<dbReference type="SUPFAM" id="SSF53822">
    <property type="entry name" value="Periplasmic binding protein-like I"/>
    <property type="match status" value="1"/>
</dbReference>
<dbReference type="GO" id="GO:0005737">
    <property type="term" value="C:cytoplasm"/>
    <property type="evidence" value="ECO:0007669"/>
    <property type="project" value="TreeGrafter"/>
</dbReference>
<dbReference type="InterPro" id="IPR008334">
    <property type="entry name" value="5'-Nucleotdase_C"/>
</dbReference>
<protein>
    <recommendedName>
        <fullName evidence="17">Poly [ADP-ribose] polymerase</fullName>
    </recommendedName>
</protein>
<proteinExistence type="predicted"/>
<dbReference type="Pfam" id="PF02872">
    <property type="entry name" value="5_nucleotid_C"/>
    <property type="match status" value="1"/>
</dbReference>
<evidence type="ECO:0000256" key="8">
    <source>
        <dbReference type="ARBA" id="ARBA00023136"/>
    </source>
</evidence>
<evidence type="ECO:0000256" key="7">
    <source>
        <dbReference type="ARBA" id="ARBA00023027"/>
    </source>
</evidence>
<sequence length="1713" mass="188779">MGTMGWAALAAVLVTTARTQELMNVTITSQVRGAVYPVTRNSTACTSKQYAETPCSCYGGASRRGHLIQNADGLTIDFGSHFFGGGGLFYDEFHGLASADLMHHSGYSARGLGAYDFLAGVSDDEPTGGQQLAIQLNASGVVTVATNLDVSGDPYLERLVSPYAVVQVQGFSVAVLSLLDCRDVIQVSPYYGARCKPYVESLDNALRSLAVDKIVLLVTGVSEDDADDILTVSAKEEATASDSLEVAAIMSISTKVLTIDVLIADGEIVSKFNSTLQSVSNVAGEIVHVVAMSPELGGVSATRVTLVPNSASVQRIDLDCEAPEDHEMRERLDTFEEQVETGLEETELGWISKRLNASLEYEDEGCAEIQGRFVCGCAVAECALGNLVADATRWYGDDADVALVDASQTIKASVEASAVTRAEALAATPDTADELLRFTVSGARLREILELSIENLGGKGFLQVSSSLRLTWAYLNGVRVMGDTVYINEEIMSDDATYSVVASRSLSLFIFDDQDRAVSFYGVSHYEALAHYLLAHHNSQSTELNPDSEYNVFGTNENVPRRIEQTPNINLFHVAVLCDAASSSVDRREDCDHALSTIDLINAPLDGYHDELLPHARLVAHSAFVTCASEDDDGYDALVELAKSIYPTTLTAVFAWCSTELVSIASTAARARYAADVPGAPPFVVLGPASTSTELSSETEYPYVARFSTPDTVIGGALSEVTRYYDWSRVALVYDDSVAATSSAEAFAESFVATWESATVTAEIRGSGTCVAGGDCERVASINNGTTPIGIPFSLIDFDTGTLSIDSVIDDLAALDDTYIVVVASEPRAQRAIYVACATRGVKLGTGYSWLTTWPSLESIGDIDGTVNLNALELHEGALGFIEHSPLYAERNETTDYFDYWSLVADNEACFNRSLVPASGTFVRSGNERYCDADNDAFTSSSHGVFWADSVLVLAQALDALDDATTDASLIYEAIKGLDYPIESASGPVFLSESTGDRIGLLDLDNLQIVDGGGRKLAHNNKVDRTVIISDSSAEFVTVGSYESFEQELAIDGDLVYFSGGATVTPRDRDEVVLEDGTKSSSSSNTVLVTVVVVISVTVVIIVFLILVVLRRREERRVDKMLREASNVYVVERAFSEADVQQVAEFYLGPSKAVPLDEIGSSNSMLLEVDATAMASNDAEPKVAFQRELWCWEIEPSESMREASRVIEGRWVEFEDGVQDHLSELLHRYKQLPDEIRELLSERESGEGDTLLFPTDVEEFKGTSVDKLQTPVDRGEPVSYRYAFDTFAPDSERRHLIVDVAKMEQVNMLTKKTRKVRVFEGARDVACEWYWKEDFRRLHSWADSVQRPGGWIKYKAKAQEPLTVAYRDYLANPRGSESMIYFTADHEMTDEDDEYAHWVIDLKTMMQTNLRDQHKCQKACERRVWPFITTLQQKSDEKPCYEVPKAIRGKKLLWLNVNARILVLNQEDDWGYGSRLDGDDGTGWFPMDCVKRADMPDNEAKLLARPAHWTEEDHLLVPLTSVDVSLEIERRIVPSHGVKERQSIAKLFDASDYDVLSIKRIQNIILWRSYMIQLINAQKAVNGPVTLNALCEKRPVFHGTDEKSTDLIIRRGFNRDFCSPDVQHGRGVYFAINSRYSCSARYAKPNTRQEQFVFVCRVVDQKQKDNKRDDEDEYDEEDDDDASAGILVAAEDHLAYPEYIVKFQAKHMSTYFA</sequence>
<evidence type="ECO:0000256" key="9">
    <source>
        <dbReference type="ARBA" id="ARBA00023242"/>
    </source>
</evidence>
<evidence type="ECO:0000256" key="6">
    <source>
        <dbReference type="ARBA" id="ARBA00022989"/>
    </source>
</evidence>
<keyword evidence="11" id="KW-0732">Signal</keyword>
<dbReference type="Gene3D" id="3.60.21.10">
    <property type="match status" value="1"/>
</dbReference>
<comment type="subcellular location">
    <subcellularLocation>
        <location evidence="2">Membrane</location>
    </subcellularLocation>
    <subcellularLocation>
        <location evidence="1">Nucleus</location>
    </subcellularLocation>
</comment>
<dbReference type="PANTHER" id="PTHR14453">
    <property type="entry name" value="PARP/ZINC FINGER CCCH TYPE DOMAIN CONTAINING PROTEIN"/>
    <property type="match status" value="1"/>
</dbReference>
<evidence type="ECO:0000259" key="13">
    <source>
        <dbReference type="Pfam" id="PF01094"/>
    </source>
</evidence>
<dbReference type="GO" id="GO:0010629">
    <property type="term" value="P:negative regulation of gene expression"/>
    <property type="evidence" value="ECO:0007669"/>
    <property type="project" value="TreeGrafter"/>
</dbReference>
<dbReference type="EMBL" id="JAQMWT010000439">
    <property type="protein sequence ID" value="KAJ8601333.1"/>
    <property type="molecule type" value="Genomic_DNA"/>
</dbReference>
<evidence type="ECO:0000259" key="14">
    <source>
        <dbReference type="Pfam" id="PF02872"/>
    </source>
</evidence>
<evidence type="ECO:0000256" key="1">
    <source>
        <dbReference type="ARBA" id="ARBA00004123"/>
    </source>
</evidence>
<evidence type="ECO:0000256" key="10">
    <source>
        <dbReference type="SAM" id="Phobius"/>
    </source>
</evidence>
<dbReference type="InterPro" id="IPR036028">
    <property type="entry name" value="SH3-like_dom_sf"/>
</dbReference>
<dbReference type="GO" id="GO:0016020">
    <property type="term" value="C:membrane"/>
    <property type="evidence" value="ECO:0007669"/>
    <property type="project" value="UniProtKB-SubCell"/>
</dbReference>
<keyword evidence="7" id="KW-0520">NAD</keyword>
<organism evidence="15 16">
    <name type="scientific">Chrysophaeum taylorii</name>
    <dbReference type="NCBI Taxonomy" id="2483200"/>
    <lineage>
        <taxon>Eukaryota</taxon>
        <taxon>Sar</taxon>
        <taxon>Stramenopiles</taxon>
        <taxon>Ochrophyta</taxon>
        <taxon>Pelagophyceae</taxon>
        <taxon>Pelagomonadales</taxon>
        <taxon>Pelagomonadaceae</taxon>
        <taxon>Chrysophaeum</taxon>
    </lineage>
</organism>
<dbReference type="Gene3D" id="3.90.780.10">
    <property type="entry name" value="5'-Nucleotidase, C-terminal domain"/>
    <property type="match status" value="1"/>
</dbReference>
<dbReference type="GO" id="GO:0005634">
    <property type="term" value="C:nucleus"/>
    <property type="evidence" value="ECO:0007669"/>
    <property type="project" value="UniProtKB-SubCell"/>
</dbReference>
<keyword evidence="9" id="KW-0539">Nucleus</keyword>
<feature type="domain" description="Receptor ligand binding region" evidence="13">
    <location>
        <begin position="684"/>
        <end position="1006"/>
    </location>
</feature>
<reference evidence="15" key="1">
    <citation type="submission" date="2023-01" db="EMBL/GenBank/DDBJ databases">
        <title>Metagenome sequencing of chrysophaentin producing Chrysophaeum taylorii.</title>
        <authorList>
            <person name="Davison J."/>
            <person name="Bewley C."/>
        </authorList>
    </citation>
    <scope>NUCLEOTIDE SEQUENCE</scope>
    <source>
        <strain evidence="15">NIES-1699</strain>
    </source>
</reference>
<gene>
    <name evidence="15" type="ORF">CTAYLR_007244</name>
</gene>
<feature type="transmembrane region" description="Helical" evidence="10">
    <location>
        <begin position="1087"/>
        <end position="1110"/>
    </location>
</feature>
<keyword evidence="3" id="KW-0328">Glycosyltransferase</keyword>
<accession>A0AAD7XJ52</accession>
<evidence type="ECO:0000256" key="3">
    <source>
        <dbReference type="ARBA" id="ARBA00022676"/>
    </source>
</evidence>
<evidence type="ECO:0008006" key="17">
    <source>
        <dbReference type="Google" id="ProtNLM"/>
    </source>
</evidence>
<comment type="caution">
    <text evidence="15">The sequence shown here is derived from an EMBL/GenBank/DDBJ whole genome shotgun (WGS) entry which is preliminary data.</text>
</comment>
<evidence type="ECO:0000256" key="4">
    <source>
        <dbReference type="ARBA" id="ARBA00022679"/>
    </source>
</evidence>
<dbReference type="GO" id="GO:0016787">
    <property type="term" value="F:hydrolase activity"/>
    <property type="evidence" value="ECO:0007669"/>
    <property type="project" value="InterPro"/>
</dbReference>
<evidence type="ECO:0000259" key="12">
    <source>
        <dbReference type="Pfam" id="PF00644"/>
    </source>
</evidence>
<dbReference type="Pfam" id="PF00644">
    <property type="entry name" value="PARP"/>
    <property type="match status" value="1"/>
</dbReference>
<evidence type="ECO:0000256" key="11">
    <source>
        <dbReference type="SAM" id="SignalP"/>
    </source>
</evidence>
<dbReference type="InterPro" id="IPR052056">
    <property type="entry name" value="Mono-ARTD/PARP"/>
</dbReference>
<dbReference type="SUPFAM" id="SSF55816">
    <property type="entry name" value="5'-nucleotidase (syn. UDP-sugar hydrolase), C-terminal domain"/>
    <property type="match status" value="1"/>
</dbReference>
<dbReference type="GO" id="GO:0003714">
    <property type="term" value="F:transcription corepressor activity"/>
    <property type="evidence" value="ECO:0007669"/>
    <property type="project" value="TreeGrafter"/>
</dbReference>
<keyword evidence="6 10" id="KW-1133">Transmembrane helix</keyword>
<keyword evidence="16" id="KW-1185">Reference proteome</keyword>
<feature type="chain" id="PRO_5042039928" description="Poly [ADP-ribose] polymerase" evidence="11">
    <location>
        <begin position="20"/>
        <end position="1713"/>
    </location>
</feature>
<dbReference type="PANTHER" id="PTHR14453:SF67">
    <property type="entry name" value="POLY [ADP-RIBOSE] POLYMERASE"/>
    <property type="match status" value="1"/>
</dbReference>
<dbReference type="InterPro" id="IPR012317">
    <property type="entry name" value="Poly(ADP-ribose)pol_cat_dom"/>
</dbReference>
<evidence type="ECO:0000256" key="2">
    <source>
        <dbReference type="ARBA" id="ARBA00004370"/>
    </source>
</evidence>
<dbReference type="InterPro" id="IPR036907">
    <property type="entry name" value="5'-Nucleotdase_C_sf"/>
</dbReference>
<evidence type="ECO:0000313" key="15">
    <source>
        <dbReference type="EMBL" id="KAJ8601333.1"/>
    </source>
</evidence>
<dbReference type="GO" id="GO:0003950">
    <property type="term" value="F:NAD+ poly-ADP-ribosyltransferase activity"/>
    <property type="evidence" value="ECO:0007669"/>
    <property type="project" value="InterPro"/>
</dbReference>
<keyword evidence="4" id="KW-0808">Transferase</keyword>
<dbReference type="Proteomes" id="UP001230188">
    <property type="component" value="Unassembled WGS sequence"/>
</dbReference>
<dbReference type="InterPro" id="IPR001828">
    <property type="entry name" value="ANF_lig-bd_rcpt"/>
</dbReference>
<dbReference type="InterPro" id="IPR028082">
    <property type="entry name" value="Peripla_BP_I"/>
</dbReference>
<keyword evidence="5 10" id="KW-0812">Transmembrane</keyword>
<dbReference type="SUPFAM" id="SSF56300">
    <property type="entry name" value="Metallo-dependent phosphatases"/>
    <property type="match status" value="1"/>
</dbReference>
<dbReference type="SUPFAM" id="SSF56399">
    <property type="entry name" value="ADP-ribosylation"/>
    <property type="match status" value="1"/>
</dbReference>
<keyword evidence="8 10" id="KW-0472">Membrane</keyword>
<dbReference type="Pfam" id="PF01094">
    <property type="entry name" value="ANF_receptor"/>
    <property type="match status" value="1"/>
</dbReference>
<dbReference type="GO" id="GO:0009166">
    <property type="term" value="P:nucleotide catabolic process"/>
    <property type="evidence" value="ECO:0007669"/>
    <property type="project" value="InterPro"/>
</dbReference>
<dbReference type="Gene3D" id="3.90.228.10">
    <property type="match status" value="1"/>
</dbReference>
<dbReference type="InterPro" id="IPR029052">
    <property type="entry name" value="Metallo-depent_PP-like"/>
</dbReference>
<feature type="domain" description="5'-Nucleotidase C-terminal" evidence="14">
    <location>
        <begin position="375"/>
        <end position="502"/>
    </location>
</feature>
<evidence type="ECO:0000313" key="16">
    <source>
        <dbReference type="Proteomes" id="UP001230188"/>
    </source>
</evidence>
<feature type="signal peptide" evidence="11">
    <location>
        <begin position="1"/>
        <end position="19"/>
    </location>
</feature>